<organism evidence="2 3">
    <name type="scientific">Fictibacillus marinisediminis</name>
    <dbReference type="NCBI Taxonomy" id="2878389"/>
    <lineage>
        <taxon>Bacteria</taxon>
        <taxon>Bacillati</taxon>
        <taxon>Bacillota</taxon>
        <taxon>Bacilli</taxon>
        <taxon>Bacillales</taxon>
        <taxon>Fictibacillaceae</taxon>
        <taxon>Fictibacillus</taxon>
    </lineage>
</organism>
<feature type="coiled-coil region" evidence="1">
    <location>
        <begin position="15"/>
        <end position="42"/>
    </location>
</feature>
<evidence type="ECO:0000313" key="3">
    <source>
        <dbReference type="Proteomes" id="UP001139011"/>
    </source>
</evidence>
<proteinExistence type="predicted"/>
<evidence type="ECO:0000313" key="2">
    <source>
        <dbReference type="EMBL" id="MCK6255349.1"/>
    </source>
</evidence>
<evidence type="ECO:0000256" key="1">
    <source>
        <dbReference type="SAM" id="Coils"/>
    </source>
</evidence>
<dbReference type="RefSeq" id="WP_248251188.1">
    <property type="nucleotide sequence ID" value="NZ_JAIWJX010000002.1"/>
</dbReference>
<keyword evidence="1" id="KW-0175">Coiled coil</keyword>
<reference evidence="2" key="1">
    <citation type="submission" date="2021-09" db="EMBL/GenBank/DDBJ databases">
        <title>Genome analysis of Fictibacillus sp. KIGAM418 isolated from marine sediment.</title>
        <authorList>
            <person name="Seo M.-J."/>
            <person name="Cho E.-S."/>
            <person name="Hwang C.Y."/>
        </authorList>
    </citation>
    <scope>NUCLEOTIDE SEQUENCE</scope>
    <source>
        <strain evidence="2">KIGAM418</strain>
    </source>
</reference>
<accession>A0A9X1X7F5</accession>
<comment type="caution">
    <text evidence="2">The sequence shown here is derived from an EMBL/GenBank/DDBJ whole genome shotgun (WGS) entry which is preliminary data.</text>
</comment>
<evidence type="ECO:0008006" key="4">
    <source>
        <dbReference type="Google" id="ProtNLM"/>
    </source>
</evidence>
<name>A0A9X1X7F5_9BACL</name>
<dbReference type="EMBL" id="JAIWJX010000002">
    <property type="protein sequence ID" value="MCK6255349.1"/>
    <property type="molecule type" value="Genomic_DNA"/>
</dbReference>
<sequence>MTKISIQPDKLNKMSNDMVKEIMNLEKIMNDLNKKMSDVVNSLSQGPHYSPEYYTAMQGAFMHHAQSKYLVGQLKDEISEAEIYSRNTAEKFEEEDSLFSKLFNIYNDYQGFVAAGTIASHGLFFQLSGLSKYVKVNGKWEVRHNGYYQQLLKSVDDSEFRAFARTWANKRGMFKYKNEPLESLLYKKYSKFFPDDVTKFTNGMMDFKSSIKNTGMLNTLKNHTGDLLKAGSKFGKTNAAIGLVISAGSASVGLGMDVVDNYRKYGGNEAVLKRENAKAVGRAANTLIVEGGFTAAGGVVGGAIGSIGGPVGTVIGASIGGAIGSMVGEKVAAKTAGFFEDAALIAKEPIHATIETVKGGVEAVGKGIDAVEKGVDKVKDTASSLIDGGKKFFSSKLSFGW</sequence>
<protein>
    <recommendedName>
        <fullName evidence="4">LXG domain-containing protein</fullName>
    </recommendedName>
</protein>
<dbReference type="AlphaFoldDB" id="A0A9X1X7F5"/>
<gene>
    <name evidence="2" type="ORF">LCY76_01730</name>
</gene>
<dbReference type="Proteomes" id="UP001139011">
    <property type="component" value="Unassembled WGS sequence"/>
</dbReference>
<keyword evidence="3" id="KW-1185">Reference proteome</keyword>